<name>A0ACB9S9Y0_9MYRT</name>
<protein>
    <submittedName>
        <fullName evidence="1">Uncharacterized protein</fullName>
    </submittedName>
</protein>
<gene>
    <name evidence="1" type="ORF">MLD38_000356</name>
</gene>
<reference evidence="2" key="1">
    <citation type="journal article" date="2023" name="Front. Plant Sci.">
        <title>Chromosomal-level genome assembly of Melastoma candidum provides insights into trichome evolution.</title>
        <authorList>
            <person name="Zhong Y."/>
            <person name="Wu W."/>
            <person name="Sun C."/>
            <person name="Zou P."/>
            <person name="Liu Y."/>
            <person name="Dai S."/>
            <person name="Zhou R."/>
        </authorList>
    </citation>
    <scope>NUCLEOTIDE SEQUENCE [LARGE SCALE GENOMIC DNA]</scope>
</reference>
<sequence length="1796" mass="198122">MLVSMGSCEDFEAMEEPMSSSVVLLEGLHERAVCSIAVEDNTEPVDEQVCMIKPQLFEKVGQDGNCDVGDLPVGEIGEINNEETNAVHRGIEEACAEEFGGRDGEQIAGVFSVFSGESDHNIERENQNNVNEASEHGVEVRITVSSDHTGLGQKDAETVGESSHDMGRSVNCVAGEDFDSFNHLIERVEDIASMMTNGKFPDEQENQMCAIESAEGVLVGKGDGGYDRETPLTECPTSREVTMDEEFFVDMSKDCDPWPWWKNSTDVFCGNVSLANAEENASDEISCTRIGKGSCDTYDVPMDSELVYCAPYREISNYLRRSRFDCPDHLSLYDSDNLLEGKPVDDSLVSERPSVQETEVIDKPEAVGPFRACPADGNGLCVITKSSVKSSRICRSGRKTQAKRAARNSLNANKELYSLAAAAFDDKTVKKKRTYTSKVARASVWGALNNISRLFEQRKGPEFKPVKSRKSRKSGVEQTNEKMRKSTERNAHLSEKKSISSVTRILKVKLGKGTIGSSLNNETMDSHLPTGFVLKDGGSIVMKELCGPNDKTGEQYECLDHEDCKGNISNGPLQTSSLSTEFSETNLYFNNTGGNVERKNTGIPNYAKDEAVSDGYLDPETSPDSEVINMVPEVQGVERSREPQHDDVNVQGKNGHVPSQGLQSLHDEFLIMQKAKENIEGLESGLGSSSLETPDPSLFKGQNCKAKSRSSKSAKSRKSNGSSRKGERSKSKMKNKGIGLTEIKRDSPIEPGSVDGDGEECIDGANAGAECAVENMLSSQLLEQDSSPRNAWVRCDGCLKWRRISVALADLIEDTNSSWTCKENLDRNFAHCSVPQEKSNAEINEELELSDASGEEDENDTLINYKQLEFSRPTGLQQSSFVHIDSNKFTHRNRRTQSIDEVMVCHCKPYVDERLGCGDECLNRMLNIECVQGTCPCGDLCSNQQFQQHKYASMQWFRCGKKGFGLQLLEDVHKGTFIIEYVGEVLDMPTYEARQRDYAAKGHKHFYFMTLNGSEVIDASAKGNLGRFINHSCDPNCRTEKWMVNGEICIGLFAIRDIKKGEELSFDYNYVRVFGAAVKKCVCGSRHCRGYIGGDPLNSEVVVQSDSDDEFPEPVMLRDGDNLDHLECASRPLATELKGSKSCHELKGAHISPGSEESVHQFSLPQMERVVNVAGTKEKVESCSLPVAIALDTEFTGSVSDTQPLFSLGVDASRTTEKTSPRMPKGKFSDDMGKGLKSAKSSERRNSPKLLTLVKMSKFVKASNKDRENIMSPISSKVQGMGGKSLMMHTKSRRLPEVSSCGRFEAVEEKLNELLDADGGISKRKDAAKGYLKLLFLTAASGDCANGGAIQSNRDLSMILDAVLKTRSRVVLIDIISKNGLQMLHNTLKQYRRDFNKIPILRKLLKVLEYLASREILTLEHISSGSPYPGMESFRESILSLTEHDDKQVHQSARNFRDKYIPKSIRKICHSDRAPALLNNWCDPGIRPTEAIDCLSQSVLASAATPNGCLLQDGATSSIDNLSNSGRRVRKCKSRWDQPADPVPDSMSRQQENNGVGDAHNCLEEVRIIDKKGNCSEDVPPGFSPSADMSRILSNTSSLASDVSQLTVQNVQGPFNQAVGQLQERFDSRLPVSYGIPLYILQNLGKPHADTDGWVIAPGMPFHPFPPVPQYPRDKKSQSPIPTDDSLTRDMSVDRKQLDECCTTSVTDDSSPATSNANPSDENICSDNQPSLKRLRASPQDLSRNYFKQQKWNTTKVGPPWLWRRKCWGFSVRGGSGSSSIGNVVNGNESSSFTEN</sequence>
<proteinExistence type="predicted"/>
<dbReference type="EMBL" id="CM042880">
    <property type="protein sequence ID" value="KAI4387974.1"/>
    <property type="molecule type" value="Genomic_DNA"/>
</dbReference>
<organism evidence="1 2">
    <name type="scientific">Melastoma candidum</name>
    <dbReference type="NCBI Taxonomy" id="119954"/>
    <lineage>
        <taxon>Eukaryota</taxon>
        <taxon>Viridiplantae</taxon>
        <taxon>Streptophyta</taxon>
        <taxon>Embryophyta</taxon>
        <taxon>Tracheophyta</taxon>
        <taxon>Spermatophyta</taxon>
        <taxon>Magnoliopsida</taxon>
        <taxon>eudicotyledons</taxon>
        <taxon>Gunneridae</taxon>
        <taxon>Pentapetalae</taxon>
        <taxon>rosids</taxon>
        <taxon>malvids</taxon>
        <taxon>Myrtales</taxon>
        <taxon>Melastomataceae</taxon>
        <taxon>Melastomatoideae</taxon>
        <taxon>Melastomateae</taxon>
        <taxon>Melastoma</taxon>
    </lineage>
</organism>
<dbReference type="Proteomes" id="UP001057402">
    <property type="component" value="Chromosome 1"/>
</dbReference>
<evidence type="ECO:0000313" key="2">
    <source>
        <dbReference type="Proteomes" id="UP001057402"/>
    </source>
</evidence>
<comment type="caution">
    <text evidence="1">The sequence shown here is derived from an EMBL/GenBank/DDBJ whole genome shotgun (WGS) entry which is preliminary data.</text>
</comment>
<evidence type="ECO:0000313" key="1">
    <source>
        <dbReference type="EMBL" id="KAI4387974.1"/>
    </source>
</evidence>
<keyword evidence="2" id="KW-1185">Reference proteome</keyword>
<accession>A0ACB9S9Y0</accession>